<reference evidence="1 2" key="1">
    <citation type="submission" date="2022-06" db="EMBL/GenBank/DDBJ databases">
        <authorList>
            <person name="Jeon C.O."/>
        </authorList>
    </citation>
    <scope>NUCLEOTIDE SEQUENCE [LARGE SCALE GENOMIC DNA]</scope>
    <source>
        <strain evidence="1 2">KCTC 13943</strain>
    </source>
</reference>
<organism evidence="1 2">
    <name type="scientific">Neobacillus pocheonensis</name>
    <dbReference type="NCBI Taxonomy" id="363869"/>
    <lineage>
        <taxon>Bacteria</taxon>
        <taxon>Bacillati</taxon>
        <taxon>Bacillota</taxon>
        <taxon>Bacilli</taxon>
        <taxon>Bacillales</taxon>
        <taxon>Bacillaceae</taxon>
        <taxon>Neobacillus</taxon>
    </lineage>
</organism>
<evidence type="ECO:0000313" key="1">
    <source>
        <dbReference type="EMBL" id="MCM2534147.1"/>
    </source>
</evidence>
<dbReference type="Proteomes" id="UP001523262">
    <property type="component" value="Unassembled WGS sequence"/>
</dbReference>
<evidence type="ECO:0000313" key="2">
    <source>
        <dbReference type="Proteomes" id="UP001523262"/>
    </source>
</evidence>
<name>A0ABT0WCU4_9BACI</name>
<gene>
    <name evidence="1" type="ORF">NDK43_19510</name>
</gene>
<proteinExistence type="predicted"/>
<keyword evidence="2" id="KW-1185">Reference proteome</keyword>
<dbReference type="EMBL" id="JAMQCR010000001">
    <property type="protein sequence ID" value="MCM2534147.1"/>
    <property type="molecule type" value="Genomic_DNA"/>
</dbReference>
<sequence>MKYSPVKGRKNWPLLFNEVGEPKKAFWTVIFSIEKPR</sequence>
<comment type="caution">
    <text evidence="1">The sequence shown here is derived from an EMBL/GenBank/DDBJ whole genome shotgun (WGS) entry which is preliminary data.</text>
</comment>
<protein>
    <submittedName>
        <fullName evidence="1">Endo-1,4-beta-xylanase</fullName>
    </submittedName>
</protein>
<accession>A0ABT0WCU4</accession>